<evidence type="ECO:0000313" key="1">
    <source>
        <dbReference type="EMBL" id="MDN3578279.1"/>
    </source>
</evidence>
<dbReference type="GO" id="GO:0032259">
    <property type="term" value="P:methylation"/>
    <property type="evidence" value="ECO:0007669"/>
    <property type="project" value="UniProtKB-KW"/>
</dbReference>
<evidence type="ECO:0000313" key="2">
    <source>
        <dbReference type="Proteomes" id="UP001180081"/>
    </source>
</evidence>
<dbReference type="Gene3D" id="3.40.50.150">
    <property type="entry name" value="Vaccinia Virus protein VP39"/>
    <property type="match status" value="1"/>
</dbReference>
<dbReference type="InterPro" id="IPR029063">
    <property type="entry name" value="SAM-dependent_MTases_sf"/>
</dbReference>
<dbReference type="CDD" id="cd02440">
    <property type="entry name" value="AdoMet_MTases"/>
    <property type="match status" value="1"/>
</dbReference>
<name>A0ABT8B9W4_9NEIS</name>
<protein>
    <submittedName>
        <fullName evidence="1">Class I SAM-dependent methyltransferase</fullName>
        <ecNumber evidence="1">2.1.-.-</ecNumber>
    </submittedName>
</protein>
<dbReference type="SUPFAM" id="SSF53335">
    <property type="entry name" value="S-adenosyl-L-methionine-dependent methyltransferases"/>
    <property type="match status" value="1"/>
</dbReference>
<keyword evidence="2" id="KW-1185">Reference proteome</keyword>
<dbReference type="GO" id="GO:0008168">
    <property type="term" value="F:methyltransferase activity"/>
    <property type="evidence" value="ECO:0007669"/>
    <property type="project" value="UniProtKB-KW"/>
</dbReference>
<dbReference type="EC" id="2.1.-.-" evidence="1"/>
<sequence>MPPVAWKAYNNASEVYFQTYEGLKFSNMHRAFSRFLPQLPANCLDVGAGSGRDAIALAKKGYYVTAVEPSVGMRRLAEKYHFHRRVRWVADALPRLSKVMAMPERYNFILLSAVWMHVPPHQRLQSLKVLSALLDSEGCIAITLRLGAPSEERVMYAVSVEELLAHAALAGLAPLYVSRRTRDSLKREDVEWRKVVLCRKNDFGRLAVKRVRAD</sequence>
<reference evidence="1" key="2">
    <citation type="submission" date="2023-06" db="EMBL/GenBank/DDBJ databases">
        <authorList>
            <person name="Lucena T."/>
            <person name="Sun Q."/>
        </authorList>
    </citation>
    <scope>NUCLEOTIDE SEQUENCE</scope>
    <source>
        <strain evidence="1">CECT 7703</strain>
    </source>
</reference>
<keyword evidence="1" id="KW-0808">Transferase</keyword>
<reference evidence="1" key="1">
    <citation type="journal article" date="2014" name="Int. J. Syst. Evol. Microbiol.">
        <title>Complete genome of a new Firmicutes species belonging to the dominant human colonic microbiota ('Ruminococcus bicirculans') reveals two chromosomes and a selective capacity to utilize plant glucans.</title>
        <authorList>
            <consortium name="NISC Comparative Sequencing Program"/>
            <person name="Wegmann U."/>
            <person name="Louis P."/>
            <person name="Goesmann A."/>
            <person name="Henrissat B."/>
            <person name="Duncan S.H."/>
            <person name="Flint H.J."/>
        </authorList>
    </citation>
    <scope>NUCLEOTIDE SEQUENCE</scope>
    <source>
        <strain evidence="1">CECT 7703</strain>
    </source>
</reference>
<accession>A0ABT8B9W4</accession>
<dbReference type="EMBL" id="JAUFPU010000018">
    <property type="protein sequence ID" value="MDN3578279.1"/>
    <property type="molecule type" value="Genomic_DNA"/>
</dbReference>
<dbReference type="Proteomes" id="UP001180081">
    <property type="component" value="Unassembled WGS sequence"/>
</dbReference>
<dbReference type="Pfam" id="PF13489">
    <property type="entry name" value="Methyltransf_23"/>
    <property type="match status" value="1"/>
</dbReference>
<organism evidence="1 2">
    <name type="scientific">Chitinimonas viridis</name>
    <dbReference type="NCBI Taxonomy" id="664880"/>
    <lineage>
        <taxon>Bacteria</taxon>
        <taxon>Pseudomonadati</taxon>
        <taxon>Pseudomonadota</taxon>
        <taxon>Betaproteobacteria</taxon>
        <taxon>Neisseriales</taxon>
        <taxon>Chitinibacteraceae</taxon>
        <taxon>Chitinimonas</taxon>
    </lineage>
</organism>
<dbReference type="RefSeq" id="WP_290333629.1">
    <property type="nucleotide sequence ID" value="NZ_JAUFPU010000018.1"/>
</dbReference>
<gene>
    <name evidence="1" type="ORF">QWZ03_16035</name>
</gene>
<proteinExistence type="predicted"/>
<comment type="caution">
    <text evidence="1">The sequence shown here is derived from an EMBL/GenBank/DDBJ whole genome shotgun (WGS) entry which is preliminary data.</text>
</comment>
<keyword evidence="1" id="KW-0489">Methyltransferase</keyword>